<dbReference type="PANTHER" id="PTHR43133:SF51">
    <property type="entry name" value="RNA POLYMERASE SIGMA FACTOR"/>
    <property type="match status" value="1"/>
</dbReference>
<dbReference type="PROSITE" id="PS01063">
    <property type="entry name" value="SIGMA70_ECF"/>
    <property type="match status" value="1"/>
</dbReference>
<dbReference type="SUPFAM" id="SSF88659">
    <property type="entry name" value="Sigma3 and sigma4 domains of RNA polymerase sigma factors"/>
    <property type="match status" value="1"/>
</dbReference>
<dbReference type="InterPro" id="IPR014284">
    <property type="entry name" value="RNA_pol_sigma-70_dom"/>
</dbReference>
<dbReference type="InterPro" id="IPR013324">
    <property type="entry name" value="RNA_pol_sigma_r3/r4-like"/>
</dbReference>
<evidence type="ECO:0000259" key="7">
    <source>
        <dbReference type="Pfam" id="PF04542"/>
    </source>
</evidence>
<name>A0A7X5QWC5_9GAMM</name>
<comment type="similarity">
    <text evidence="1 6">Belongs to the sigma-70 factor family. ECF subfamily.</text>
</comment>
<evidence type="ECO:0000259" key="8">
    <source>
        <dbReference type="Pfam" id="PF08281"/>
    </source>
</evidence>
<dbReference type="Pfam" id="PF08281">
    <property type="entry name" value="Sigma70_r4_2"/>
    <property type="match status" value="1"/>
</dbReference>
<keyword evidence="5 6" id="KW-0804">Transcription</keyword>
<dbReference type="InterPro" id="IPR000838">
    <property type="entry name" value="RNA_pol_sigma70_ECF_CS"/>
</dbReference>
<keyword evidence="10" id="KW-1185">Reference proteome</keyword>
<dbReference type="GO" id="GO:0006352">
    <property type="term" value="P:DNA-templated transcription initiation"/>
    <property type="evidence" value="ECO:0007669"/>
    <property type="project" value="InterPro"/>
</dbReference>
<comment type="caution">
    <text evidence="9">The sequence shown here is derived from an EMBL/GenBank/DDBJ whole genome shotgun (WGS) entry which is preliminary data.</text>
</comment>
<dbReference type="Gene3D" id="1.10.10.10">
    <property type="entry name" value="Winged helix-like DNA-binding domain superfamily/Winged helix DNA-binding domain"/>
    <property type="match status" value="1"/>
</dbReference>
<dbReference type="GO" id="GO:0016987">
    <property type="term" value="F:sigma factor activity"/>
    <property type="evidence" value="ECO:0007669"/>
    <property type="project" value="UniProtKB-KW"/>
</dbReference>
<evidence type="ECO:0000313" key="9">
    <source>
        <dbReference type="EMBL" id="NID16615.1"/>
    </source>
</evidence>
<keyword evidence="4 6" id="KW-0238">DNA-binding</keyword>
<dbReference type="InterPro" id="IPR013325">
    <property type="entry name" value="RNA_pol_sigma_r2"/>
</dbReference>
<dbReference type="EMBL" id="JAAQTL010000001">
    <property type="protein sequence ID" value="NID16615.1"/>
    <property type="molecule type" value="Genomic_DNA"/>
</dbReference>
<proteinExistence type="inferred from homology"/>
<dbReference type="Gene3D" id="1.10.1740.10">
    <property type="match status" value="1"/>
</dbReference>
<dbReference type="SUPFAM" id="SSF88946">
    <property type="entry name" value="Sigma2 domain of RNA polymerase sigma factors"/>
    <property type="match status" value="1"/>
</dbReference>
<protein>
    <recommendedName>
        <fullName evidence="6">RNA polymerase sigma factor</fullName>
    </recommendedName>
</protein>
<evidence type="ECO:0000256" key="2">
    <source>
        <dbReference type="ARBA" id="ARBA00023015"/>
    </source>
</evidence>
<dbReference type="Pfam" id="PF04542">
    <property type="entry name" value="Sigma70_r2"/>
    <property type="match status" value="1"/>
</dbReference>
<dbReference type="InterPro" id="IPR007627">
    <property type="entry name" value="RNA_pol_sigma70_r2"/>
</dbReference>
<dbReference type="Proteomes" id="UP000518878">
    <property type="component" value="Unassembled WGS sequence"/>
</dbReference>
<dbReference type="NCBIfam" id="NF009170">
    <property type="entry name" value="PRK12517.1"/>
    <property type="match status" value="1"/>
</dbReference>
<dbReference type="CDD" id="cd06171">
    <property type="entry name" value="Sigma70_r4"/>
    <property type="match status" value="1"/>
</dbReference>
<organism evidence="9 10">
    <name type="scientific">Luteibacter yeojuensis</name>
    <dbReference type="NCBI Taxonomy" id="345309"/>
    <lineage>
        <taxon>Bacteria</taxon>
        <taxon>Pseudomonadati</taxon>
        <taxon>Pseudomonadota</taxon>
        <taxon>Gammaproteobacteria</taxon>
        <taxon>Lysobacterales</taxon>
        <taxon>Rhodanobacteraceae</taxon>
        <taxon>Luteibacter</taxon>
    </lineage>
</organism>
<dbReference type="InterPro" id="IPR036388">
    <property type="entry name" value="WH-like_DNA-bd_sf"/>
</dbReference>
<keyword evidence="2 6" id="KW-0805">Transcription regulation</keyword>
<evidence type="ECO:0000313" key="10">
    <source>
        <dbReference type="Proteomes" id="UP000518878"/>
    </source>
</evidence>
<gene>
    <name evidence="9" type="ORF">HBF32_14175</name>
</gene>
<dbReference type="NCBIfam" id="TIGR02937">
    <property type="entry name" value="sigma70-ECF"/>
    <property type="match status" value="1"/>
</dbReference>
<evidence type="ECO:0000256" key="1">
    <source>
        <dbReference type="ARBA" id="ARBA00010641"/>
    </source>
</evidence>
<accession>A0A7X5QWC5</accession>
<dbReference type="PANTHER" id="PTHR43133">
    <property type="entry name" value="RNA POLYMERASE ECF-TYPE SIGMA FACTO"/>
    <property type="match status" value="1"/>
</dbReference>
<sequence length="179" mass="20318">MPMAPVKEGVNPKQRQYEAMVRALSADLYRYAFWLSRSETVAQDLVQETFLRAWKNLDALRDVDSAKPWLITILRREHARLYERKRLDLVELDDNVPEDTVFASPERSGDAAQVREAMLKLPDKYRDPLAMQVLGGMTCEEIAESTGQQPGAVMTQLFRARQRLKALLAGRAAAEGGRK</sequence>
<evidence type="ECO:0000256" key="4">
    <source>
        <dbReference type="ARBA" id="ARBA00023125"/>
    </source>
</evidence>
<feature type="domain" description="RNA polymerase sigma factor 70 region 4 type 2" evidence="8">
    <location>
        <begin position="113"/>
        <end position="164"/>
    </location>
</feature>
<evidence type="ECO:0000256" key="3">
    <source>
        <dbReference type="ARBA" id="ARBA00023082"/>
    </source>
</evidence>
<dbReference type="AlphaFoldDB" id="A0A7X5QWC5"/>
<dbReference type="GO" id="GO:0003677">
    <property type="term" value="F:DNA binding"/>
    <property type="evidence" value="ECO:0007669"/>
    <property type="project" value="UniProtKB-KW"/>
</dbReference>
<keyword evidence="3 6" id="KW-0731">Sigma factor</keyword>
<feature type="domain" description="RNA polymerase sigma-70 region 2" evidence="7">
    <location>
        <begin position="20"/>
        <end position="85"/>
    </location>
</feature>
<evidence type="ECO:0000256" key="5">
    <source>
        <dbReference type="ARBA" id="ARBA00023163"/>
    </source>
</evidence>
<dbReference type="InterPro" id="IPR013249">
    <property type="entry name" value="RNA_pol_sigma70_r4_t2"/>
</dbReference>
<reference evidence="9 10" key="1">
    <citation type="journal article" date="2006" name="Int. J. Syst. Evol. Microbiol.">
        <title>Dyella yeojuensis sp. nov., isolated from greenhouse soil in Korea.</title>
        <authorList>
            <person name="Kim B.Y."/>
            <person name="Weon H.Y."/>
            <person name="Lee K.H."/>
            <person name="Seok S.J."/>
            <person name="Kwon S.W."/>
            <person name="Go S.J."/>
            <person name="Stackebrandt E."/>
        </authorList>
    </citation>
    <scope>NUCLEOTIDE SEQUENCE [LARGE SCALE GENOMIC DNA]</scope>
    <source>
        <strain evidence="9 10">DSM 17673</strain>
    </source>
</reference>
<evidence type="ECO:0000256" key="6">
    <source>
        <dbReference type="RuleBase" id="RU000716"/>
    </source>
</evidence>
<dbReference type="InterPro" id="IPR039425">
    <property type="entry name" value="RNA_pol_sigma-70-like"/>
</dbReference>